<name>A0ABP2R3W4_STRRT</name>
<comment type="caution">
    <text evidence="1">The sequence shown here is derived from an EMBL/GenBank/DDBJ whole genome shotgun (WGS) entry which is preliminary data.</text>
</comment>
<proteinExistence type="predicted"/>
<gene>
    <name evidence="1" type="ORF">SRA_00583</name>
</gene>
<protein>
    <submittedName>
        <fullName evidence="1">Uncharacterized protein</fullName>
    </submittedName>
</protein>
<reference evidence="1 2" key="1">
    <citation type="submission" date="2009-12" db="EMBL/GenBank/DDBJ databases">
        <authorList>
            <person name="Lefebure T."/>
            <person name="Cornejo O.E."/>
            <person name="Pavinski Bitar P.D."/>
            <person name="Lang P."/>
            <person name="Stanhope M.J."/>
        </authorList>
    </citation>
    <scope>NUCLEOTIDE SEQUENCE [LARGE SCALE GENOMIC DNA]</scope>
    <source>
        <strain evidence="1 2">FA-1</strain>
    </source>
</reference>
<evidence type="ECO:0000313" key="1">
    <source>
        <dbReference type="EMBL" id="EJN95154.1"/>
    </source>
</evidence>
<dbReference type="EMBL" id="AJTZ01000002">
    <property type="protein sequence ID" value="EJN95154.1"/>
    <property type="molecule type" value="Genomic_DNA"/>
</dbReference>
<evidence type="ECO:0000313" key="2">
    <source>
        <dbReference type="Proteomes" id="UP000007815"/>
    </source>
</evidence>
<sequence>MGSTQKLKILVRLPTPAQLARFSALALWQKESQPTTASRAYSKIGILDEFLRPASFVIK</sequence>
<organism evidence="1 2">
    <name type="scientific">Streptococcus ratti FA-1 = DSM 20564</name>
    <dbReference type="NCBI Taxonomy" id="699248"/>
    <lineage>
        <taxon>Bacteria</taxon>
        <taxon>Bacillati</taxon>
        <taxon>Bacillota</taxon>
        <taxon>Bacilli</taxon>
        <taxon>Lactobacillales</taxon>
        <taxon>Streptococcaceae</taxon>
        <taxon>Streptococcus</taxon>
    </lineage>
</organism>
<dbReference type="Proteomes" id="UP000007815">
    <property type="component" value="Unassembled WGS sequence"/>
</dbReference>
<keyword evidence="2" id="KW-1185">Reference proteome</keyword>
<accession>A0ABP2R3W4</accession>